<comment type="caution">
    <text evidence="2">The sequence shown here is derived from an EMBL/GenBank/DDBJ whole genome shotgun (WGS) entry which is preliminary data.</text>
</comment>
<accession>A0A8H6S900</accession>
<feature type="region of interest" description="Disordered" evidence="1">
    <location>
        <begin position="122"/>
        <end position="210"/>
    </location>
</feature>
<dbReference type="RefSeq" id="XP_037215663.1">
    <property type="nucleotide sequence ID" value="XM_037367831.1"/>
</dbReference>
<evidence type="ECO:0000313" key="3">
    <source>
        <dbReference type="Proteomes" id="UP000636479"/>
    </source>
</evidence>
<evidence type="ECO:0000313" key="2">
    <source>
        <dbReference type="EMBL" id="KAF7293500.1"/>
    </source>
</evidence>
<evidence type="ECO:0000256" key="1">
    <source>
        <dbReference type="SAM" id="MobiDB-lite"/>
    </source>
</evidence>
<dbReference type="EMBL" id="JACAZF010000010">
    <property type="protein sequence ID" value="KAF7293500.1"/>
    <property type="molecule type" value="Genomic_DNA"/>
</dbReference>
<name>A0A8H6S900_9AGAR</name>
<dbReference type="AlphaFoldDB" id="A0A8H6S900"/>
<sequence length="303" mass="33977">MDKQFVNNDLLRDLLNEEGPLERVRSGSVGSDPDSDPRPTGTKQKSFPKLTHSDRALCRILYHEHNWRLDLVAEAFGQSRPGGKSPLYKAVKNIPSAKGSDIDDPSRDHEFVNKARLAELLVRSHSPSTHPHRRSTSRAKAPRFKPYERSPGKQGKTMHASGKNAADRSQPDPFDCPPRSHHARDADSDRLSPSNSSFRRTGHVGSRAASLEKYPTASSQMPSLFEFLANIGPEIDLSDRHSLFIDRGIDTIAKLRAMKSWDKEDLHGALSDWFHDKVTVKSGKYTPLNDYELVALRQAIQKL</sequence>
<gene>
    <name evidence="2" type="ORF">MIND_01128000</name>
</gene>
<organism evidence="2 3">
    <name type="scientific">Mycena indigotica</name>
    <dbReference type="NCBI Taxonomy" id="2126181"/>
    <lineage>
        <taxon>Eukaryota</taxon>
        <taxon>Fungi</taxon>
        <taxon>Dikarya</taxon>
        <taxon>Basidiomycota</taxon>
        <taxon>Agaricomycotina</taxon>
        <taxon>Agaricomycetes</taxon>
        <taxon>Agaricomycetidae</taxon>
        <taxon>Agaricales</taxon>
        <taxon>Marasmiineae</taxon>
        <taxon>Mycenaceae</taxon>
        <taxon>Mycena</taxon>
    </lineage>
</organism>
<reference evidence="2" key="1">
    <citation type="submission" date="2020-05" db="EMBL/GenBank/DDBJ databases">
        <title>Mycena genomes resolve the evolution of fungal bioluminescence.</title>
        <authorList>
            <person name="Tsai I.J."/>
        </authorList>
    </citation>
    <scope>NUCLEOTIDE SEQUENCE</scope>
    <source>
        <strain evidence="2">171206Taipei</strain>
    </source>
</reference>
<dbReference type="GeneID" id="59350347"/>
<dbReference type="Proteomes" id="UP000636479">
    <property type="component" value="Unassembled WGS sequence"/>
</dbReference>
<keyword evidence="3" id="KW-1185">Reference proteome</keyword>
<feature type="compositionally biased region" description="Basic and acidic residues" evidence="1">
    <location>
        <begin position="16"/>
        <end position="25"/>
    </location>
</feature>
<protein>
    <submittedName>
        <fullName evidence="2">Uncharacterized protein</fullName>
    </submittedName>
</protein>
<feature type="compositionally biased region" description="Basic residues" evidence="1">
    <location>
        <begin position="130"/>
        <end position="143"/>
    </location>
</feature>
<proteinExistence type="predicted"/>
<feature type="region of interest" description="Disordered" evidence="1">
    <location>
        <begin position="16"/>
        <end position="50"/>
    </location>
</feature>
<dbReference type="OrthoDB" id="3124767at2759"/>